<evidence type="ECO:0000313" key="8">
    <source>
        <dbReference type="Proteomes" id="UP001154312"/>
    </source>
</evidence>
<accession>A0A9X4H6B1</accession>
<dbReference type="GO" id="GO:0000160">
    <property type="term" value="P:phosphorelay signal transduction system"/>
    <property type="evidence" value="ECO:0007669"/>
    <property type="project" value="UniProtKB-KW"/>
</dbReference>
<keyword evidence="2 5" id="KW-0597">Phosphoprotein</keyword>
<dbReference type="InterPro" id="IPR011006">
    <property type="entry name" value="CheY-like_superfamily"/>
</dbReference>
<dbReference type="InterPro" id="IPR001789">
    <property type="entry name" value="Sig_transdc_resp-reg_receiver"/>
</dbReference>
<feature type="domain" description="Response regulatory" evidence="6">
    <location>
        <begin position="6"/>
        <end position="94"/>
    </location>
</feature>
<dbReference type="AlphaFoldDB" id="A0A9X4H6B1"/>
<evidence type="ECO:0000256" key="4">
    <source>
        <dbReference type="ARBA" id="ARBA00024867"/>
    </source>
</evidence>
<keyword evidence="8" id="KW-1185">Reference proteome</keyword>
<evidence type="ECO:0000256" key="2">
    <source>
        <dbReference type="ARBA" id="ARBA00022553"/>
    </source>
</evidence>
<dbReference type="PANTHER" id="PTHR44591">
    <property type="entry name" value="STRESS RESPONSE REGULATOR PROTEIN 1"/>
    <property type="match status" value="1"/>
</dbReference>
<dbReference type="PROSITE" id="PS50110">
    <property type="entry name" value="RESPONSE_REGULATORY"/>
    <property type="match status" value="1"/>
</dbReference>
<feature type="modified residue" description="4-aspartylphosphate" evidence="5">
    <location>
        <position position="55"/>
    </location>
</feature>
<evidence type="ECO:0000256" key="5">
    <source>
        <dbReference type="PROSITE-ProRule" id="PRU00169"/>
    </source>
</evidence>
<dbReference type="RefSeq" id="WP_277444540.1">
    <property type="nucleotide sequence ID" value="NZ_JAKOAV010000023.1"/>
</dbReference>
<dbReference type="EMBL" id="JAKOAV010000023">
    <property type="protein sequence ID" value="MDF9409107.1"/>
    <property type="molecule type" value="Genomic_DNA"/>
</dbReference>
<evidence type="ECO:0000259" key="6">
    <source>
        <dbReference type="PROSITE" id="PS50110"/>
    </source>
</evidence>
<comment type="function">
    <text evidence="4">May play the central regulatory role in sporulation. It may be an element of the effector pathway responsible for the activation of sporulation genes in response to nutritional stress. Spo0A may act in concert with spo0H (a sigma factor) to control the expression of some genes that are critical to the sporulation process.</text>
</comment>
<keyword evidence="3" id="KW-0902">Two-component regulatory system</keyword>
<name>A0A9X4H6B1_9FIRM</name>
<proteinExistence type="predicted"/>
<dbReference type="Proteomes" id="UP001154312">
    <property type="component" value="Unassembled WGS sequence"/>
</dbReference>
<protein>
    <recommendedName>
        <fullName evidence="1">Stage 0 sporulation protein A homolog</fullName>
    </recommendedName>
</protein>
<dbReference type="Pfam" id="PF00072">
    <property type="entry name" value="Response_reg"/>
    <property type="match status" value="1"/>
</dbReference>
<dbReference type="PANTHER" id="PTHR44591:SF14">
    <property type="entry name" value="PROTEIN PILG"/>
    <property type="match status" value="1"/>
</dbReference>
<organism evidence="7 8">
    <name type="scientific">Pelotomaculum isophthalicicum JI</name>
    <dbReference type="NCBI Taxonomy" id="947010"/>
    <lineage>
        <taxon>Bacteria</taxon>
        <taxon>Bacillati</taxon>
        <taxon>Bacillota</taxon>
        <taxon>Clostridia</taxon>
        <taxon>Eubacteriales</taxon>
        <taxon>Desulfotomaculaceae</taxon>
        <taxon>Pelotomaculum</taxon>
    </lineage>
</organism>
<dbReference type="SUPFAM" id="SSF52172">
    <property type="entry name" value="CheY-like"/>
    <property type="match status" value="1"/>
</dbReference>
<reference evidence="7" key="1">
    <citation type="submission" date="2022-02" db="EMBL/GenBank/DDBJ databases">
        <authorList>
            <person name="Leng L."/>
        </authorList>
    </citation>
    <scope>NUCLEOTIDE SEQUENCE</scope>
    <source>
        <strain evidence="7">JI</strain>
    </source>
</reference>
<gene>
    <name evidence="7" type="ORF">L7E55_12185</name>
</gene>
<sequence length="94" mass="10434">MGKNISILVVEDSPVQALKLKNVLQKNNYHVAVANSGEEALNYLYNSKPNIVISDIIMPGMDGYQLCRQIKINESLKDIPVILLTQLSTPIILL</sequence>
<evidence type="ECO:0000256" key="3">
    <source>
        <dbReference type="ARBA" id="ARBA00023012"/>
    </source>
</evidence>
<evidence type="ECO:0000313" key="7">
    <source>
        <dbReference type="EMBL" id="MDF9409107.1"/>
    </source>
</evidence>
<comment type="caution">
    <text evidence="7">The sequence shown here is derived from an EMBL/GenBank/DDBJ whole genome shotgun (WGS) entry which is preliminary data.</text>
</comment>
<dbReference type="InterPro" id="IPR050595">
    <property type="entry name" value="Bact_response_regulator"/>
</dbReference>
<evidence type="ECO:0000256" key="1">
    <source>
        <dbReference type="ARBA" id="ARBA00018672"/>
    </source>
</evidence>
<dbReference type="SMART" id="SM00448">
    <property type="entry name" value="REC"/>
    <property type="match status" value="1"/>
</dbReference>
<dbReference type="Gene3D" id="3.40.50.2300">
    <property type="match status" value="1"/>
</dbReference>